<feature type="region of interest" description="Disordered" evidence="4">
    <location>
        <begin position="328"/>
        <end position="348"/>
    </location>
</feature>
<evidence type="ECO:0000259" key="5">
    <source>
        <dbReference type="PROSITE" id="PS50118"/>
    </source>
</evidence>
<comment type="caution">
    <text evidence="6">The sequence shown here is derived from an EMBL/GenBank/DDBJ whole genome shotgun (WGS) entry which is preliminary data.</text>
</comment>
<evidence type="ECO:0000313" key="7">
    <source>
        <dbReference type="Proteomes" id="UP000319160"/>
    </source>
</evidence>
<dbReference type="GO" id="GO:0005634">
    <property type="term" value="C:nucleus"/>
    <property type="evidence" value="ECO:0007669"/>
    <property type="project" value="UniProtKB-UniRule"/>
</dbReference>
<dbReference type="GO" id="GO:0000978">
    <property type="term" value="F:RNA polymerase II cis-regulatory region sequence-specific DNA binding"/>
    <property type="evidence" value="ECO:0007669"/>
    <property type="project" value="TreeGrafter"/>
</dbReference>
<accession>A0A553IDG6</accession>
<dbReference type="STRING" id="2512241.A0A553IDG6"/>
<dbReference type="EMBL" id="VFLP01000003">
    <property type="protein sequence ID" value="TRX98231.1"/>
    <property type="molecule type" value="Genomic_DNA"/>
</dbReference>
<dbReference type="SMART" id="SM00398">
    <property type="entry name" value="HMG"/>
    <property type="match status" value="1"/>
</dbReference>
<dbReference type="InterPro" id="IPR036910">
    <property type="entry name" value="HMG_box_dom_sf"/>
</dbReference>
<evidence type="ECO:0000256" key="2">
    <source>
        <dbReference type="ARBA" id="ARBA00023242"/>
    </source>
</evidence>
<feature type="region of interest" description="Disordered" evidence="4">
    <location>
        <begin position="598"/>
        <end position="663"/>
    </location>
</feature>
<evidence type="ECO:0000313" key="6">
    <source>
        <dbReference type="EMBL" id="TRX98231.1"/>
    </source>
</evidence>
<dbReference type="InterPro" id="IPR051356">
    <property type="entry name" value="SOX/SOX-like_TF"/>
</dbReference>
<feature type="compositionally biased region" description="Basic residues" evidence="4">
    <location>
        <begin position="165"/>
        <end position="174"/>
    </location>
</feature>
<dbReference type="GO" id="GO:0000981">
    <property type="term" value="F:DNA-binding transcription factor activity, RNA polymerase II-specific"/>
    <property type="evidence" value="ECO:0007669"/>
    <property type="project" value="TreeGrafter"/>
</dbReference>
<dbReference type="CDD" id="cd01389">
    <property type="entry name" value="HMG-box_ROX1-like"/>
    <property type="match status" value="1"/>
</dbReference>
<feature type="compositionally biased region" description="Polar residues" evidence="4">
    <location>
        <begin position="53"/>
        <end position="70"/>
    </location>
</feature>
<feature type="compositionally biased region" description="Polar residues" evidence="4">
    <location>
        <begin position="638"/>
        <end position="650"/>
    </location>
</feature>
<evidence type="ECO:0000256" key="4">
    <source>
        <dbReference type="SAM" id="MobiDB-lite"/>
    </source>
</evidence>
<organism evidence="6 7">
    <name type="scientific">Xylaria flabelliformis</name>
    <dbReference type="NCBI Taxonomy" id="2512241"/>
    <lineage>
        <taxon>Eukaryota</taxon>
        <taxon>Fungi</taxon>
        <taxon>Dikarya</taxon>
        <taxon>Ascomycota</taxon>
        <taxon>Pezizomycotina</taxon>
        <taxon>Sordariomycetes</taxon>
        <taxon>Xylariomycetidae</taxon>
        <taxon>Xylariales</taxon>
        <taxon>Xylariaceae</taxon>
        <taxon>Xylaria</taxon>
    </lineage>
</organism>
<feature type="DNA-binding region" description="HMG box" evidence="3">
    <location>
        <begin position="231"/>
        <end position="318"/>
    </location>
</feature>
<dbReference type="Proteomes" id="UP000319160">
    <property type="component" value="Unassembled WGS sequence"/>
</dbReference>
<dbReference type="PANTHER" id="PTHR45789:SF2">
    <property type="entry name" value="FI18025P1"/>
    <property type="match status" value="1"/>
</dbReference>
<dbReference type="PANTHER" id="PTHR45789">
    <property type="entry name" value="FI18025P1"/>
    <property type="match status" value="1"/>
</dbReference>
<dbReference type="InterPro" id="IPR009071">
    <property type="entry name" value="HMG_box_dom"/>
</dbReference>
<feature type="compositionally biased region" description="Polar residues" evidence="4">
    <location>
        <begin position="25"/>
        <end position="44"/>
    </location>
</feature>
<feature type="region of interest" description="Disordered" evidence="4">
    <location>
        <begin position="421"/>
        <end position="442"/>
    </location>
</feature>
<dbReference type="AlphaFoldDB" id="A0A553IDG6"/>
<dbReference type="Gene3D" id="1.10.30.10">
    <property type="entry name" value="High mobility group box domain"/>
    <property type="match status" value="1"/>
</dbReference>
<keyword evidence="2 3" id="KW-0539">Nucleus</keyword>
<dbReference type="PROSITE" id="PS50118">
    <property type="entry name" value="HMG_BOX_2"/>
    <property type="match status" value="1"/>
</dbReference>
<name>A0A553IDG6_9PEZI</name>
<keyword evidence="1 3" id="KW-0238">DNA-binding</keyword>
<protein>
    <recommendedName>
        <fullName evidence="5">HMG box domain-containing protein</fullName>
    </recommendedName>
</protein>
<sequence>MERGEAPSPAPSNALHQSDDVLHSGFQQLIQHNAASASYPQMEQQPVDIGSHMGSNPHSRYSSPAPQSMMTGYEHHTPINHASPYPPPSYAGGYQTAYPLDPSPYPQLPDVGSSTNSHNAYSTPATSPPTPVQAEGMTTRSGRAIMRPGATSALARSARIDKQPPKARAKKRKRLIGEDGFPRQSAVSLAEPLSRLVVNITNITDTDIQAYVNRSPEDRRREVAESKTGKVKRPMNAFMLYRKAYQNRTKEWKRLDDIRRKEESAGEGKPEKGHDNHQVISQVCGMSWNMEPQELRDQYDEWAKVERNTHKLAFPDYKFAPAKSKIRKLAGGGSSGSPHGDRESDDENASNLDAYEFQEWGQSSSGPPSRNATRSARFMNPDADYVLPPGYPHSVYTSPSPGMQAARLPGAYGVPPQLPHQSSFQYSNPGKPRPADYGSALGHGQYYQQSTEFTQQTYPQHYGGTAPAYNIHHHQGIPAYVENVYINKTNSPASSFHNSPVLDHRTYHDLMASTGAYAPHISHPHTAMPHPQPHHMPHHPAEHNVDPSLALMSTRPEPVGGGGNSNITHDATYDSLGILSLGHGSDFATDGLPTYHLDQSTGGFGGSHVDSPHPQQFEQAYHTPNDTTTTPGAEGSSDPASHTAQPSWQDGQGGAADMKVGSSDWETTLSSAAGFHLEDIDQILGTTTDSPGG</sequence>
<evidence type="ECO:0000256" key="1">
    <source>
        <dbReference type="ARBA" id="ARBA00023125"/>
    </source>
</evidence>
<feature type="region of interest" description="Disordered" evidence="4">
    <location>
        <begin position="1"/>
        <end position="177"/>
    </location>
</feature>
<keyword evidence="7" id="KW-1185">Reference proteome</keyword>
<proteinExistence type="predicted"/>
<evidence type="ECO:0000256" key="3">
    <source>
        <dbReference type="PROSITE-ProRule" id="PRU00267"/>
    </source>
</evidence>
<dbReference type="OrthoDB" id="2307332at2759"/>
<dbReference type="SUPFAM" id="SSF47095">
    <property type="entry name" value="HMG-box"/>
    <property type="match status" value="1"/>
</dbReference>
<feature type="compositionally biased region" description="Polar residues" evidence="4">
    <location>
        <begin position="613"/>
        <end position="631"/>
    </location>
</feature>
<reference evidence="7" key="1">
    <citation type="submission" date="2019-06" db="EMBL/GenBank/DDBJ databases">
        <title>Draft genome sequence of the griseofulvin-producing fungus Xylaria cubensis strain G536.</title>
        <authorList>
            <person name="Mead M.E."/>
            <person name="Raja H.A."/>
            <person name="Steenwyk J.L."/>
            <person name="Knowles S.L."/>
            <person name="Oberlies N.H."/>
            <person name="Rokas A."/>
        </authorList>
    </citation>
    <scope>NUCLEOTIDE SEQUENCE [LARGE SCALE GENOMIC DNA]</scope>
    <source>
        <strain evidence="7">G536</strain>
    </source>
</reference>
<feature type="compositionally biased region" description="Polar residues" evidence="4">
    <location>
        <begin position="112"/>
        <end position="121"/>
    </location>
</feature>
<gene>
    <name evidence="6" type="ORF">FHL15_000876</name>
</gene>
<feature type="domain" description="HMG box" evidence="5">
    <location>
        <begin position="231"/>
        <end position="318"/>
    </location>
</feature>